<dbReference type="SUPFAM" id="SSF50494">
    <property type="entry name" value="Trypsin-like serine proteases"/>
    <property type="match status" value="1"/>
</dbReference>
<keyword evidence="4" id="KW-1185">Reference proteome</keyword>
<feature type="compositionally biased region" description="Basic and acidic residues" evidence="1">
    <location>
        <begin position="75"/>
        <end position="87"/>
    </location>
</feature>
<dbReference type="InterPro" id="IPR009003">
    <property type="entry name" value="Peptidase_S1_PA"/>
</dbReference>
<dbReference type="InterPro" id="IPR043504">
    <property type="entry name" value="Peptidase_S1_PA_chymotrypsin"/>
</dbReference>
<evidence type="ECO:0000313" key="4">
    <source>
        <dbReference type="Proteomes" id="UP000292452"/>
    </source>
</evidence>
<name>A0A4Q9I174_STRKA</name>
<evidence type="ECO:0000256" key="2">
    <source>
        <dbReference type="SAM" id="SignalP"/>
    </source>
</evidence>
<dbReference type="Proteomes" id="UP000292452">
    <property type="component" value="Unassembled WGS sequence"/>
</dbReference>
<feature type="region of interest" description="Disordered" evidence="1">
    <location>
        <begin position="74"/>
        <end position="101"/>
    </location>
</feature>
<feature type="signal peptide" evidence="2">
    <location>
        <begin position="1"/>
        <end position="26"/>
    </location>
</feature>
<dbReference type="EMBL" id="SIXH01000006">
    <property type="protein sequence ID" value="TBO61406.1"/>
    <property type="molecule type" value="Genomic_DNA"/>
</dbReference>
<reference evidence="3 4" key="1">
    <citation type="submission" date="2019-02" db="EMBL/GenBank/DDBJ databases">
        <title>Draft Genome Sequence of Streptomyces sp. AM-2504, identified by 16S rRNA comparative analysis as a Streptomyces Kasugaensis strain.</title>
        <authorList>
            <person name="Napolioni V."/>
            <person name="Giuliodori A.M."/>
            <person name="Spurio R."/>
            <person name="Fabbretti A."/>
        </authorList>
    </citation>
    <scope>NUCLEOTIDE SEQUENCE [LARGE SCALE GENOMIC DNA]</scope>
    <source>
        <strain evidence="3 4">AM-2504</strain>
    </source>
</reference>
<evidence type="ECO:0000256" key="1">
    <source>
        <dbReference type="SAM" id="MobiDB-lite"/>
    </source>
</evidence>
<evidence type="ECO:0000313" key="3">
    <source>
        <dbReference type="EMBL" id="TBO61406.1"/>
    </source>
</evidence>
<dbReference type="Gene3D" id="2.40.10.10">
    <property type="entry name" value="Trypsin-like serine proteases"/>
    <property type="match status" value="2"/>
</dbReference>
<proteinExistence type="predicted"/>
<protein>
    <submittedName>
        <fullName evidence="3">Peptidase</fullName>
    </submittedName>
</protein>
<dbReference type="RefSeq" id="WP_131121925.1">
    <property type="nucleotide sequence ID" value="NZ_SIXH01000006.1"/>
</dbReference>
<sequence>MRRIALTAVCAATTTVVVLGQTAANAAPAGSAPAHSAPASTVATATNQASAAKLDAYWTPQRIKNAKPLVLPKPKAVEAAERPDAKPGKPRLVPAAAPKGGPDLRAKAEANTKAAAGTSVWSTVGRLVFSIPGKGDYLCTANVVNSNNHDVLATARHCVMDIDTGQTYTNFRFAPTYDRGNAPYGWWNWRSMGWRVDDKSAGGDNAFIVLSTGGNDGRHVQDVVGGTGIGFNWDSHNYAHALGIPGDKDYAVWCEGAPYDAQQGGVSLKVCNGLSGGASGGPFVVNYQPDGSAVQTASYMGSWGDAYWAYYRDAAWQVYNGAQNA</sequence>
<feature type="chain" id="PRO_5020246078" evidence="2">
    <location>
        <begin position="27"/>
        <end position="325"/>
    </location>
</feature>
<dbReference type="AlphaFoldDB" id="A0A4Q9I174"/>
<gene>
    <name evidence="3" type="ORF">EYS09_01335</name>
</gene>
<keyword evidence="2" id="KW-0732">Signal</keyword>
<accession>A0A4Q9I174</accession>
<organism evidence="3 4">
    <name type="scientific">Streptomyces kasugaensis</name>
    <dbReference type="NCBI Taxonomy" id="1946"/>
    <lineage>
        <taxon>Bacteria</taxon>
        <taxon>Bacillati</taxon>
        <taxon>Actinomycetota</taxon>
        <taxon>Actinomycetes</taxon>
        <taxon>Kitasatosporales</taxon>
        <taxon>Streptomycetaceae</taxon>
        <taxon>Streptomyces</taxon>
    </lineage>
</organism>
<comment type="caution">
    <text evidence="3">The sequence shown here is derived from an EMBL/GenBank/DDBJ whole genome shotgun (WGS) entry which is preliminary data.</text>
</comment>